<dbReference type="OrthoDB" id="341721at2"/>
<feature type="chain" id="PRO_5012572044" evidence="4">
    <location>
        <begin position="24"/>
        <end position="253"/>
    </location>
</feature>
<keyword evidence="4" id="KW-0732">Signal</keyword>
<keyword evidence="5" id="KW-0282">Flagellum</keyword>
<keyword evidence="5" id="KW-0969">Cilium</keyword>
<dbReference type="RefSeq" id="WP_078930225.1">
    <property type="nucleotide sequence ID" value="NZ_CAMEQG010000012.1"/>
</dbReference>
<proteinExistence type="predicted"/>
<protein>
    <submittedName>
        <fullName evidence="5">Flagellar filament outer layer protein Flaa</fullName>
    </submittedName>
</protein>
<dbReference type="Pfam" id="PF04620">
    <property type="entry name" value="FlaA"/>
    <property type="match status" value="1"/>
</dbReference>
<keyword evidence="5" id="KW-0966">Cell projection</keyword>
<gene>
    <name evidence="5" type="ORF">SAMN02745152_00465</name>
</gene>
<evidence type="ECO:0000256" key="1">
    <source>
        <dbReference type="ARBA" id="ARBA00004631"/>
    </source>
</evidence>
<keyword evidence="3" id="KW-0975">Bacterial flagellum</keyword>
<feature type="signal peptide" evidence="4">
    <location>
        <begin position="1"/>
        <end position="23"/>
    </location>
</feature>
<evidence type="ECO:0000313" key="5">
    <source>
        <dbReference type="EMBL" id="SJZ52040.1"/>
    </source>
</evidence>
<reference evidence="5 6" key="1">
    <citation type="submission" date="2017-02" db="EMBL/GenBank/DDBJ databases">
        <authorList>
            <person name="Peterson S.W."/>
        </authorList>
    </citation>
    <scope>NUCLEOTIDE SEQUENCE [LARGE SCALE GENOMIC DNA]</scope>
    <source>
        <strain evidence="5 6">ATCC BAA-909</strain>
    </source>
</reference>
<dbReference type="STRING" id="225004.SAMN02745152_00465"/>
<dbReference type="EMBL" id="FUXC01000002">
    <property type="protein sequence ID" value="SJZ52040.1"/>
    <property type="molecule type" value="Genomic_DNA"/>
</dbReference>
<organism evidence="5 6">
    <name type="scientific">Treponema berlinense</name>
    <dbReference type="NCBI Taxonomy" id="225004"/>
    <lineage>
        <taxon>Bacteria</taxon>
        <taxon>Pseudomonadati</taxon>
        <taxon>Spirochaetota</taxon>
        <taxon>Spirochaetia</taxon>
        <taxon>Spirochaetales</taxon>
        <taxon>Treponemataceae</taxon>
        <taxon>Treponema</taxon>
    </lineage>
</organism>
<evidence type="ECO:0000256" key="3">
    <source>
        <dbReference type="ARBA" id="ARBA00023143"/>
    </source>
</evidence>
<comment type="subcellular location">
    <subcellularLocation>
        <location evidence="1">Periplasmic flagellum</location>
    </subcellularLocation>
</comment>
<dbReference type="GO" id="GO:0055040">
    <property type="term" value="C:periplasmic flagellum"/>
    <property type="evidence" value="ECO:0007669"/>
    <property type="project" value="UniProtKB-SubCell"/>
</dbReference>
<name>A0A1T4LBI2_9SPIR</name>
<evidence type="ECO:0000256" key="4">
    <source>
        <dbReference type="SAM" id="SignalP"/>
    </source>
</evidence>
<keyword evidence="2" id="KW-0574">Periplasm</keyword>
<dbReference type="GO" id="GO:0030288">
    <property type="term" value="C:outer membrane-bounded periplasmic space"/>
    <property type="evidence" value="ECO:0007669"/>
    <property type="project" value="InterPro"/>
</dbReference>
<dbReference type="Proteomes" id="UP000190395">
    <property type="component" value="Unassembled WGS sequence"/>
</dbReference>
<dbReference type="GeneID" id="303366735"/>
<evidence type="ECO:0000256" key="2">
    <source>
        <dbReference type="ARBA" id="ARBA00022764"/>
    </source>
</evidence>
<dbReference type="GO" id="GO:0071973">
    <property type="term" value="P:bacterial-type flagellum-dependent cell motility"/>
    <property type="evidence" value="ECO:0007669"/>
    <property type="project" value="InterPro"/>
</dbReference>
<accession>A0A1T4LBI2</accession>
<dbReference type="AlphaFoldDB" id="A0A1T4LBI2"/>
<keyword evidence="6" id="KW-1185">Reference proteome</keyword>
<sequence>MKKSVVALTSLALLFGFCAPVFAQPSSRAVETFIVDDFDNKGEKNAYQNMAGTELWTWGVQTSRFIEEGFPKKDFVPGQPNSLRVLNRDKNAEPKVLGIKTKFARKGENWFELYPEVDGKPYEIPFVGTCTQIDFWVWGANYLYYIDILVRDSDGRVHTLPAGNLAFNGWKNVIVTVPTSIRQHSRLRSGPDTMMFVGFRVRTDPDEFVDDFNIFFDQLKYTTNTLSNIFDGYELKDIDFGDSSSSSSSEDAK</sequence>
<dbReference type="InterPro" id="IPR006714">
    <property type="entry name" value="FlaA"/>
</dbReference>
<evidence type="ECO:0000313" key="6">
    <source>
        <dbReference type="Proteomes" id="UP000190395"/>
    </source>
</evidence>